<keyword evidence="2" id="KW-0812">Transmembrane</keyword>
<evidence type="ECO:0000313" key="5">
    <source>
        <dbReference type="Proteomes" id="UP000067523"/>
    </source>
</evidence>
<keyword evidence="5" id="KW-1185">Reference proteome</keyword>
<evidence type="ECO:0000259" key="3">
    <source>
        <dbReference type="Pfam" id="PF13731"/>
    </source>
</evidence>
<dbReference type="Pfam" id="PF20585">
    <property type="entry name" value="Pectate_lyase_5"/>
    <property type="match status" value="1"/>
</dbReference>
<gene>
    <name evidence="4" type="ORF">ATZ35_05030</name>
</gene>
<dbReference type="Pfam" id="PF13731">
    <property type="entry name" value="WxL"/>
    <property type="match status" value="1"/>
</dbReference>
<dbReference type="STRING" id="118060.ATZ35_05030"/>
<dbReference type="KEGG" id="erx:ATZ35_05030"/>
<dbReference type="InterPro" id="IPR046776">
    <property type="entry name" value="Pectate_lyase_5"/>
</dbReference>
<dbReference type="EMBL" id="CP013655">
    <property type="protein sequence ID" value="ALS36544.1"/>
    <property type="molecule type" value="Genomic_DNA"/>
</dbReference>
<dbReference type="Gene3D" id="3.10.20.320">
    <property type="entry name" value="Putative peptidoglycan bound protein (lpxtg motif)"/>
    <property type="match status" value="1"/>
</dbReference>
<feature type="domain" description="WxL" evidence="3">
    <location>
        <begin position="895"/>
        <end position="1054"/>
    </location>
</feature>
<sequence>MKIGKKSFFLGIIFLGMIVLLGFLGKQSLIKAEDIQTTEGNVATGEVDLTQFTGNEIREVQSWEQLIRAIDDTSVKAISITKSFETPDDPSISGTLNSISAGATSNANATANFRYMTRTGIARKLVIEGNNNTIDFRSLMIGFYNNTVTGTNGWDITWQNLTAYHGNYYGFTSYVDLSADNQRLSKLTFHNLKDTGSELLHSPYAQVYMSGTVENNMTQYYTSPFRTNWQINALGQANLEISNLTLMENATFKSNTINSGNIWLMNGGSLVLDKNSTMTVTTGPSNDWGEAYGQNLYVANGNVTLNEGATLNLNSPKGKTDWGSLDLYSANSKLTIGKKAALNIKSDGRTSGGSGDTRSIISMGGGSSLIVDEEGALNIEATSMGNSETDIIYASGDATFKVNKKGTFNISSDSTNPAQSLIRFATQGSTFQFADALRVNLQRTAVMNAGDSGLIRIGGTLGKLDVDIQKVNIWNRGVLDGSPNRSWTPMYGMLINYSEINPTITKASSLTTANEASFKNSTTGFTTKNVQRVLYEYIPDVSVSILSKATDDISSTDSTTISGTTNPGAYVRLSDKPIVDSVGVLIDPAKNSVKSPVTSSGQDPLYSDNFTVQADASGNYSYTLPEGKHFSAGTTITAYSFLDGKTDTATQVVLDVTPPKGEPKEYHLGKGDTTPNPSVFVQNPTDTNPVIQNFTYKYTAETLGEIDTLVNTVGEHEVKVIVMDDAKNETVVTSKLIVHETTNGIDAQDITLETKTIKDMTEAQLKAQILSQSNVSSHKIVDGVYTDLTDKVQVTDLAGLSPSKTSGTYPVVLTVKAADSGLATDITKVIQVTVKLSEQTVKVQFVDESGGSLHDNVTLKGNVGSTIDLTKEKLVTDAINSVLADRYLLENSGRPTNETAVPIGTEESTITYTFQGTLSIYSGPTEINFGSHEVSWKGTKDNNPSYDQPLVIWDNRKNLDNWKLSVKLEDELSMPDSPAHVLSGVLSYQTASDKKVLSTDAQDVLQTKHDASGQYDISTRTWGPDKQGLRLDVPSGAVKLTGEYETTLIWRVEEAY</sequence>
<proteinExistence type="predicted"/>
<organism evidence="4 5">
    <name type="scientific">Enterococcus rotai</name>
    <dbReference type="NCBI Taxonomy" id="118060"/>
    <lineage>
        <taxon>Bacteria</taxon>
        <taxon>Bacillati</taxon>
        <taxon>Bacillota</taxon>
        <taxon>Bacilli</taxon>
        <taxon>Lactobacillales</taxon>
        <taxon>Enterococcaceae</taxon>
        <taxon>Enterococcus</taxon>
    </lineage>
</organism>
<feature type="compositionally biased region" description="Basic and acidic residues" evidence="1">
    <location>
        <begin position="661"/>
        <end position="670"/>
    </location>
</feature>
<evidence type="ECO:0000256" key="1">
    <source>
        <dbReference type="SAM" id="MobiDB-lite"/>
    </source>
</evidence>
<feature type="region of interest" description="Disordered" evidence="1">
    <location>
        <begin position="656"/>
        <end position="677"/>
    </location>
</feature>
<name>A0A0U2X8W7_9ENTE</name>
<protein>
    <recommendedName>
        <fullName evidence="3">WxL domain-containing protein</fullName>
    </recommendedName>
</protein>
<reference evidence="5" key="1">
    <citation type="submission" date="2015-12" db="EMBL/GenBank/DDBJ databases">
        <authorList>
            <person name="Lauer A."/>
            <person name="Humrighouse B."/>
            <person name="Loparev V."/>
            <person name="Shewmaker P.L."/>
            <person name="Whitney A.M."/>
            <person name="McLaughlin R.W."/>
        </authorList>
    </citation>
    <scope>NUCLEOTIDE SEQUENCE [LARGE SCALE GENOMIC DNA]</scope>
    <source>
        <strain evidence="5">LMG 26678</strain>
    </source>
</reference>
<feature type="transmembrane region" description="Helical" evidence="2">
    <location>
        <begin position="7"/>
        <end position="25"/>
    </location>
</feature>
<dbReference type="InterPro" id="IPR027994">
    <property type="entry name" value="WxL_dom"/>
</dbReference>
<evidence type="ECO:0000313" key="4">
    <source>
        <dbReference type="EMBL" id="ALS36544.1"/>
    </source>
</evidence>
<dbReference type="Proteomes" id="UP000067523">
    <property type="component" value="Chromosome"/>
</dbReference>
<evidence type="ECO:0000256" key="2">
    <source>
        <dbReference type="SAM" id="Phobius"/>
    </source>
</evidence>
<dbReference type="RefSeq" id="WP_208929785.1">
    <property type="nucleotide sequence ID" value="NZ_CP013655.1"/>
</dbReference>
<accession>A0A0U2X8W7</accession>
<dbReference type="AlphaFoldDB" id="A0A0U2X8W7"/>
<keyword evidence="2" id="KW-0472">Membrane</keyword>
<keyword evidence="2" id="KW-1133">Transmembrane helix</keyword>